<dbReference type="GO" id="GO:0046523">
    <property type="term" value="F:S-methyl-5-thioribose-1-phosphate isomerase activity"/>
    <property type="evidence" value="ECO:0007669"/>
    <property type="project" value="UniProtKB-UniRule"/>
</dbReference>
<dbReference type="STRING" id="40148.A0A0E0BGR2"/>
<dbReference type="PRINTS" id="PR00959">
    <property type="entry name" value="MEVGALKINASE"/>
</dbReference>
<evidence type="ECO:0000256" key="10">
    <source>
        <dbReference type="ARBA" id="ARBA00022842"/>
    </source>
</evidence>
<dbReference type="InterPro" id="IPR006204">
    <property type="entry name" value="GHMP_kinase_N_dom"/>
</dbReference>
<evidence type="ECO:0000256" key="19">
    <source>
        <dbReference type="ARBA" id="ARBA00057745"/>
    </source>
</evidence>
<comment type="similarity">
    <text evidence="17">Belongs to the GHMP kinase family.</text>
</comment>
<dbReference type="InterPro" id="IPR000649">
    <property type="entry name" value="IF-2B-related"/>
</dbReference>
<dbReference type="InterPro" id="IPR013750">
    <property type="entry name" value="GHMP_kinase_C_dom"/>
</dbReference>
<dbReference type="UniPathway" id="UPA00904">
    <property type="reaction ID" value="UER00874"/>
</dbReference>
<comment type="pathway">
    <text evidence="20">Amino-acid biosynthesis; L-methionine biosynthesis via salvage pathway; L-methionine from S-methyl-5-thio-alpha-D-ribose 1-phosphate: step 1/6.</text>
</comment>
<dbReference type="PANTHER" id="PTHR38710">
    <property type="entry name" value="WITH PUTATIVE URIDYL PYROPHOSPHORYLASE-RELATED"/>
    <property type="match status" value="1"/>
</dbReference>
<dbReference type="EC" id="5.3.1.23" evidence="20"/>
<dbReference type="InterPro" id="IPR005251">
    <property type="entry name" value="IF-M1Pi"/>
</dbReference>
<comment type="catalytic activity">
    <reaction evidence="20">
        <text>5-(methylsulfanyl)-alpha-D-ribose 1-phosphate = 5-(methylsulfanyl)-D-ribulose 1-phosphate</text>
        <dbReference type="Rhea" id="RHEA:19989"/>
        <dbReference type="ChEBI" id="CHEBI:58533"/>
        <dbReference type="ChEBI" id="CHEBI:58548"/>
        <dbReference type="EC" id="5.3.1.23"/>
    </reaction>
</comment>
<evidence type="ECO:0000256" key="18">
    <source>
        <dbReference type="ARBA" id="ARBA00051570"/>
    </source>
</evidence>
<dbReference type="SUPFAM" id="SSF54211">
    <property type="entry name" value="Ribosomal protein S5 domain 2-like"/>
    <property type="match status" value="1"/>
</dbReference>
<dbReference type="GO" id="GO:0005634">
    <property type="term" value="C:nucleus"/>
    <property type="evidence" value="ECO:0007669"/>
    <property type="project" value="UniProtKB-SubCell"/>
</dbReference>
<evidence type="ECO:0000256" key="16">
    <source>
        <dbReference type="ARBA" id="ARBA00023285"/>
    </source>
</evidence>
<keyword evidence="8" id="KW-0418">Kinase</keyword>
<evidence type="ECO:0000256" key="5">
    <source>
        <dbReference type="ARBA" id="ARBA00022679"/>
    </source>
</evidence>
<keyword evidence="5" id="KW-0808">Transferase</keyword>
<evidence type="ECO:0000256" key="21">
    <source>
        <dbReference type="SAM" id="MobiDB-lite"/>
    </source>
</evidence>
<evidence type="ECO:0000256" key="7">
    <source>
        <dbReference type="ARBA" id="ARBA00022741"/>
    </source>
</evidence>
<keyword evidence="7" id="KW-0547">Nucleotide-binding</keyword>
<evidence type="ECO:0000256" key="20">
    <source>
        <dbReference type="HAMAP-Rule" id="MF_03119"/>
    </source>
</evidence>
<accession>A0A0E0BGR2</accession>
<evidence type="ECO:0000256" key="4">
    <source>
        <dbReference type="ARBA" id="ARBA00022605"/>
    </source>
</evidence>
<reference evidence="24" key="1">
    <citation type="submission" date="2015-04" db="UniProtKB">
        <authorList>
            <consortium name="EnsemblPlants"/>
        </authorList>
    </citation>
    <scope>IDENTIFICATION</scope>
</reference>
<dbReference type="PANTHER" id="PTHR38710:SF1">
    <property type="entry name" value="WITH PUTATIVE URIDYL PYROPHOSPHORYLASE-RELATED"/>
    <property type="match status" value="1"/>
</dbReference>
<dbReference type="NCBIfam" id="TIGR00524">
    <property type="entry name" value="eIF-2B_rel"/>
    <property type="match status" value="1"/>
</dbReference>
<evidence type="ECO:0000256" key="12">
    <source>
        <dbReference type="ARBA" id="ARBA00023211"/>
    </source>
</evidence>
<evidence type="ECO:0000256" key="15">
    <source>
        <dbReference type="ARBA" id="ARBA00023277"/>
    </source>
</evidence>
<keyword evidence="16" id="KW-0170">Cobalt</keyword>
<evidence type="ECO:0000256" key="6">
    <source>
        <dbReference type="ARBA" id="ARBA00022723"/>
    </source>
</evidence>
<comment type="cofactor">
    <cofactor evidence="1">
        <name>Mn(2+)</name>
        <dbReference type="ChEBI" id="CHEBI:29035"/>
    </cofactor>
</comment>
<feature type="site" description="Transition state stabilizer" evidence="20">
    <location>
        <position position="277"/>
    </location>
</feature>
<dbReference type="HOGENOM" id="CLU_016218_6_0_1"/>
<organism evidence="24">
    <name type="scientific">Oryza glumipatula</name>
    <dbReference type="NCBI Taxonomy" id="40148"/>
    <lineage>
        <taxon>Eukaryota</taxon>
        <taxon>Viridiplantae</taxon>
        <taxon>Streptophyta</taxon>
        <taxon>Embryophyta</taxon>
        <taxon>Tracheophyta</taxon>
        <taxon>Spermatophyta</taxon>
        <taxon>Magnoliopsida</taxon>
        <taxon>Liliopsida</taxon>
        <taxon>Poales</taxon>
        <taxon>Poaceae</taxon>
        <taxon>BOP clade</taxon>
        <taxon>Oryzoideae</taxon>
        <taxon>Oryzeae</taxon>
        <taxon>Oryzinae</taxon>
        <taxon>Oryza</taxon>
    </lineage>
</organism>
<feature type="region of interest" description="Disordered" evidence="21">
    <location>
        <begin position="58"/>
        <end position="92"/>
    </location>
</feature>
<dbReference type="Pfam" id="PF08544">
    <property type="entry name" value="GHMP_kinases_C"/>
    <property type="match status" value="1"/>
</dbReference>
<dbReference type="GO" id="GO:0019509">
    <property type="term" value="P:L-methionine salvage from methylthioadenosine"/>
    <property type="evidence" value="ECO:0007669"/>
    <property type="project" value="UniProtKB-UniRule"/>
</dbReference>
<keyword evidence="10" id="KW-0460">Magnesium</keyword>
<dbReference type="SUPFAM" id="SSF55060">
    <property type="entry name" value="GHMP Kinase, C-terminal domain"/>
    <property type="match status" value="1"/>
</dbReference>
<comment type="catalytic activity">
    <reaction evidence="18">
        <text>D-glucuronate + ATP = 1-phospho-alpha-D-glucuronate + ADP + H(+)</text>
        <dbReference type="Rhea" id="RHEA:17005"/>
        <dbReference type="ChEBI" id="CHEBI:15378"/>
        <dbReference type="ChEBI" id="CHEBI:30616"/>
        <dbReference type="ChEBI" id="CHEBI:57897"/>
        <dbReference type="ChEBI" id="CHEBI:58720"/>
        <dbReference type="ChEBI" id="CHEBI:456216"/>
        <dbReference type="EC" id="2.7.1.43"/>
    </reaction>
</comment>
<evidence type="ECO:0000256" key="14">
    <source>
        <dbReference type="ARBA" id="ARBA00023242"/>
    </source>
</evidence>
<proteinExistence type="inferred from homology"/>
<keyword evidence="6" id="KW-0479">Metal-binding</keyword>
<dbReference type="InterPro" id="IPR036554">
    <property type="entry name" value="GHMP_kinase_C_sf"/>
</dbReference>
<dbReference type="AlphaFoldDB" id="A0A0E0BGR2"/>
<dbReference type="EnsemblPlants" id="OGLUM11G06560.1">
    <property type="protein sequence ID" value="OGLUM11G06560.1"/>
    <property type="gene ID" value="OGLUM11G06560"/>
</dbReference>
<dbReference type="GO" id="GO:0046872">
    <property type="term" value="F:metal ion binding"/>
    <property type="evidence" value="ECO:0007669"/>
    <property type="project" value="UniProtKB-KW"/>
</dbReference>
<feature type="active site" description="Proton donor" evidence="20">
    <location>
        <position position="357"/>
    </location>
</feature>
<dbReference type="InterPro" id="IPR020568">
    <property type="entry name" value="Ribosomal_Su5_D2-typ_SF"/>
</dbReference>
<comment type="function">
    <text evidence="20">Catalyzes the interconversion of methylthioribose-1-phosphate (MTR-1-P) into methylthioribulose-1-phosphate (MTRu-1-P).</text>
</comment>
<evidence type="ECO:0000256" key="8">
    <source>
        <dbReference type="ARBA" id="ARBA00022777"/>
    </source>
</evidence>
<dbReference type="NCBIfam" id="NF004326">
    <property type="entry name" value="PRK05720.1"/>
    <property type="match status" value="1"/>
</dbReference>
<keyword evidence="13 20" id="KW-0413">Isomerase</keyword>
<dbReference type="Pfam" id="PF00288">
    <property type="entry name" value="GHMP_kinases_N"/>
    <property type="match status" value="1"/>
</dbReference>
<keyword evidence="9" id="KW-0067">ATP-binding</keyword>
<evidence type="ECO:0000259" key="23">
    <source>
        <dbReference type="Pfam" id="PF08544"/>
    </source>
</evidence>
<evidence type="ECO:0000256" key="13">
    <source>
        <dbReference type="ARBA" id="ARBA00023235"/>
    </source>
</evidence>
<name>A0A0E0BGR2_9ORYZ</name>
<evidence type="ECO:0000256" key="3">
    <source>
        <dbReference type="ARBA" id="ARBA00022490"/>
    </source>
</evidence>
<comment type="cofactor">
    <cofactor evidence="2">
        <name>Mg(2+)</name>
        <dbReference type="ChEBI" id="CHEBI:18420"/>
    </cofactor>
</comment>
<dbReference type="InterPro" id="IPR042529">
    <property type="entry name" value="IF_2B-like_C"/>
</dbReference>
<evidence type="ECO:0000256" key="11">
    <source>
        <dbReference type="ARBA" id="ARBA00023167"/>
    </source>
</evidence>
<dbReference type="Gene3D" id="1.20.120.420">
    <property type="entry name" value="translation initiation factor eif-2b, domain 1"/>
    <property type="match status" value="1"/>
</dbReference>
<dbReference type="Gramene" id="OGLUM11G06560.1">
    <property type="protein sequence ID" value="OGLUM11G06560.1"/>
    <property type="gene ID" value="OGLUM11G06560"/>
</dbReference>
<dbReference type="FunFam" id="3.40.50.10470:FF:000003">
    <property type="entry name" value="Methylthioribose-1-phosphate isomerase"/>
    <property type="match status" value="1"/>
</dbReference>
<dbReference type="Proteomes" id="UP000026961">
    <property type="component" value="Chromosome 11"/>
</dbReference>
<reference evidence="24" key="2">
    <citation type="submission" date="2018-05" db="EMBL/GenBank/DDBJ databases">
        <title>OgluRS3 (Oryza glumaepatula Reference Sequence Version 3).</title>
        <authorList>
            <person name="Zhang J."/>
            <person name="Kudrna D."/>
            <person name="Lee S."/>
            <person name="Talag J."/>
            <person name="Welchert J."/>
            <person name="Wing R.A."/>
        </authorList>
    </citation>
    <scope>NUCLEOTIDE SEQUENCE [LARGE SCALE GENOMIC DNA]</scope>
</reference>
<evidence type="ECO:0000313" key="25">
    <source>
        <dbReference type="Proteomes" id="UP000026961"/>
    </source>
</evidence>
<keyword evidence="3 20" id="KW-0963">Cytoplasm</keyword>
<dbReference type="NCBIfam" id="TIGR00512">
    <property type="entry name" value="salvage_mtnA"/>
    <property type="match status" value="1"/>
</dbReference>
<dbReference type="Pfam" id="PF01008">
    <property type="entry name" value="IF-2B"/>
    <property type="match status" value="1"/>
</dbReference>
<dbReference type="Gene3D" id="3.30.230.120">
    <property type="match status" value="1"/>
</dbReference>
<keyword evidence="11 20" id="KW-0486">Methionine biosynthesis</keyword>
<evidence type="ECO:0000259" key="22">
    <source>
        <dbReference type="Pfam" id="PF00288"/>
    </source>
</evidence>
<dbReference type="InterPro" id="IPR011559">
    <property type="entry name" value="Initiation_fac_2B_a/b/d"/>
</dbReference>
<comment type="similarity">
    <text evidence="20">Belongs to the eIF-2B alpha/beta/delta subunits family. MtnA subfamily.</text>
</comment>
<feature type="domain" description="GHMP kinase N-terminal" evidence="22">
    <location>
        <begin position="595"/>
        <end position="673"/>
    </location>
</feature>
<feature type="compositionally biased region" description="Polar residues" evidence="21">
    <location>
        <begin position="62"/>
        <end position="72"/>
    </location>
</feature>
<dbReference type="SUPFAM" id="SSF100950">
    <property type="entry name" value="NagB/RpiA/CoA transferase-like"/>
    <property type="match status" value="1"/>
</dbReference>
<dbReference type="HAMAP" id="MF_01678">
    <property type="entry name" value="Salvage_MtnA"/>
    <property type="match status" value="1"/>
</dbReference>
<keyword evidence="14 20" id="KW-0539">Nucleus</keyword>
<keyword evidence="25" id="KW-1185">Reference proteome</keyword>
<feature type="compositionally biased region" description="Low complexity" evidence="21">
    <location>
        <begin position="76"/>
        <end position="88"/>
    </location>
</feature>
<keyword evidence="4 20" id="KW-0028">Amino-acid biosynthesis</keyword>
<evidence type="ECO:0000256" key="2">
    <source>
        <dbReference type="ARBA" id="ARBA00001946"/>
    </source>
</evidence>
<feature type="domain" description="GHMP kinase C-terminal" evidence="23">
    <location>
        <begin position="748"/>
        <end position="822"/>
    </location>
</feature>
<evidence type="ECO:0000256" key="17">
    <source>
        <dbReference type="ARBA" id="ARBA00038121"/>
    </source>
</evidence>
<dbReference type="InterPro" id="IPR027363">
    <property type="entry name" value="M1Pi_N"/>
</dbReference>
<evidence type="ECO:0000313" key="24">
    <source>
        <dbReference type="EnsemblPlants" id="OGLUM11G06560.1"/>
    </source>
</evidence>
<dbReference type="InterPro" id="IPR053034">
    <property type="entry name" value="Glucuronokinase-like"/>
</dbReference>
<keyword evidence="15" id="KW-0119">Carbohydrate metabolism</keyword>
<dbReference type="GO" id="GO:0005524">
    <property type="term" value="F:ATP binding"/>
    <property type="evidence" value="ECO:0007669"/>
    <property type="project" value="UniProtKB-KW"/>
</dbReference>
<dbReference type="Gene3D" id="3.40.50.10470">
    <property type="entry name" value="Translation initiation factor eif-2b, domain 2"/>
    <property type="match status" value="1"/>
</dbReference>
<dbReference type="FunFam" id="1.20.120.420:FF:000002">
    <property type="entry name" value="Methylthioribose-1-phosphate isomerase"/>
    <property type="match status" value="1"/>
</dbReference>
<dbReference type="FunFam" id="3.30.230.120:FF:000003">
    <property type="entry name" value="Probable glucuronokinase 2"/>
    <property type="match status" value="1"/>
</dbReference>
<sequence>MNTFGRRSNTWSARTNRVLDLHRPLGSTALFRSTRYSFVANPSRITCIQRDLGEKAAKHSSDIYSSPDTQGTDKIASGGASSTRSSTPPDSPGFLSISAEFRSAPAMGELGALQSIVYHRGSLRLLDQRKLPLEVDYIDVKCSGDGWNAIRDMVVRGAPAIAIAAALALAVEVSGLEDFTGTPAEAAAFVSEKLEYLVSSRPTAVNLSDAATKLRSLVSRTAETEKDAKAIFQAYIDAAETMLVDDVSDNKAIGSHGAEFLKQKLEVSKDISVLTHCNTGSLATAGYGTALGVIRALHSGGILEKAFCTETRPFNQGSRLTAFELVHDKVPATLIADSAAAALMKSGCIQAVIVGADRIAANGDTANKIGTYNLAISAKHHGVQFYVAAPITSIDLSLPSGEQIVIEERSPNELLNSEGGLGKQVAASGISVWNPAFDVTPANLITAIITEKGVITKSDADETFNIKDFIQSAKLFTEEEHPAAVIHLMYSSDKVGMTEQEHRAYARVGLLGNPSDMYGGKTLSFTISNFWATVHLAPSDDGGPLVIRPHPRHDLVDFASLPQLVTRLQNEGYNGGVRLLMAICKVFYSHCIQHGIALKEQNFTLSYDTNIPRQAGLSGSSAIICAALSCLLDFYNVRHLIKVEIRPNIILDAEKELGIVAGLQDRVAQVYGGLVYMDFGKEHMDTLGHGVYTPLDINLLPPLRLIYADNPSDSGKVHSTVRQRWLDGEEFIISSMEEVARLALDGRKALLDKNYRELARLMNRNFDLRRQMFGDDVIGTVNIKMVEAARSVGAAAKFTGSGGAVVALCPDGEAQVLLLEKACRDAGFLVQRIQVAPSPLPLTEGNPPF</sequence>
<evidence type="ECO:0000256" key="9">
    <source>
        <dbReference type="ARBA" id="ARBA00022840"/>
    </source>
</evidence>
<protein>
    <recommendedName>
        <fullName evidence="20">Methylthioribose-1-phosphate isomerase</fullName>
        <shortName evidence="20">M1Pi</shortName>
        <shortName evidence="20">MTR-1-P isomerase</shortName>
        <ecNumber evidence="20">5.3.1.23</ecNumber>
    </recommendedName>
    <alternativeName>
        <fullName evidence="20">S-methyl-5-thioribose-1-phosphate isomerase</fullName>
    </alternativeName>
    <alternativeName>
        <fullName evidence="20">Translation initiation factor eIF-2B subunit alpha/beta/delta-like protein</fullName>
    </alternativeName>
</protein>
<comment type="function">
    <text evidence="19">Sugar-1-kinase with a strict substrate specificity for D-glucuronic acid and ATP. Involved in the biosynthesis of UDP-glucuronic acid (UDP-GlcA), providing nucleotide sugars for cell-wall polymers. May be also involved in a salvage pathway for glucuronic acid.</text>
</comment>
<dbReference type="GO" id="GO:0047940">
    <property type="term" value="F:glucuronokinase activity"/>
    <property type="evidence" value="ECO:0007669"/>
    <property type="project" value="UniProtKB-EC"/>
</dbReference>
<dbReference type="InterPro" id="IPR037171">
    <property type="entry name" value="NagB/RpiA_transferase-like"/>
</dbReference>
<dbReference type="GO" id="GO:0005737">
    <property type="term" value="C:cytoplasm"/>
    <property type="evidence" value="ECO:0007669"/>
    <property type="project" value="UniProtKB-SubCell"/>
</dbReference>
<comment type="subcellular location">
    <subcellularLocation>
        <location evidence="20">Cytoplasm</location>
    </subcellularLocation>
    <subcellularLocation>
        <location evidence="20">Nucleus</location>
    </subcellularLocation>
</comment>
<evidence type="ECO:0000256" key="1">
    <source>
        <dbReference type="ARBA" id="ARBA00001936"/>
    </source>
</evidence>
<dbReference type="eggNOG" id="KOG1468">
    <property type="taxonomic scope" value="Eukaryota"/>
</dbReference>
<keyword evidence="12" id="KW-0464">Manganese</keyword>